<name>A0A0C3H2K0_OIDMZ</name>
<reference evidence="2 3" key="1">
    <citation type="submission" date="2014-04" db="EMBL/GenBank/DDBJ databases">
        <authorList>
            <consortium name="DOE Joint Genome Institute"/>
            <person name="Kuo A."/>
            <person name="Martino E."/>
            <person name="Perotto S."/>
            <person name="Kohler A."/>
            <person name="Nagy L.G."/>
            <person name="Floudas D."/>
            <person name="Copeland A."/>
            <person name="Barry K.W."/>
            <person name="Cichocki N."/>
            <person name="Veneault-Fourrey C."/>
            <person name="LaButti K."/>
            <person name="Lindquist E.A."/>
            <person name="Lipzen A."/>
            <person name="Lundell T."/>
            <person name="Morin E."/>
            <person name="Murat C."/>
            <person name="Sun H."/>
            <person name="Tunlid A."/>
            <person name="Henrissat B."/>
            <person name="Grigoriev I.V."/>
            <person name="Hibbett D.S."/>
            <person name="Martin F."/>
            <person name="Nordberg H.P."/>
            <person name="Cantor M.N."/>
            <person name="Hua S.X."/>
        </authorList>
    </citation>
    <scope>NUCLEOTIDE SEQUENCE [LARGE SCALE GENOMIC DNA]</scope>
    <source>
        <strain evidence="2 3">Zn</strain>
    </source>
</reference>
<evidence type="ECO:0000313" key="2">
    <source>
        <dbReference type="EMBL" id="KIM96751.1"/>
    </source>
</evidence>
<feature type="region of interest" description="Disordered" evidence="1">
    <location>
        <begin position="117"/>
        <end position="136"/>
    </location>
</feature>
<dbReference type="Proteomes" id="UP000054321">
    <property type="component" value="Unassembled WGS sequence"/>
</dbReference>
<reference evidence="3" key="2">
    <citation type="submission" date="2015-01" db="EMBL/GenBank/DDBJ databases">
        <title>Evolutionary Origins and Diversification of the Mycorrhizal Mutualists.</title>
        <authorList>
            <consortium name="DOE Joint Genome Institute"/>
            <consortium name="Mycorrhizal Genomics Consortium"/>
            <person name="Kohler A."/>
            <person name="Kuo A."/>
            <person name="Nagy L.G."/>
            <person name="Floudas D."/>
            <person name="Copeland A."/>
            <person name="Barry K.W."/>
            <person name="Cichocki N."/>
            <person name="Veneault-Fourrey C."/>
            <person name="LaButti K."/>
            <person name="Lindquist E.A."/>
            <person name="Lipzen A."/>
            <person name="Lundell T."/>
            <person name="Morin E."/>
            <person name="Murat C."/>
            <person name="Riley R."/>
            <person name="Ohm R."/>
            <person name="Sun H."/>
            <person name="Tunlid A."/>
            <person name="Henrissat B."/>
            <person name="Grigoriev I.V."/>
            <person name="Hibbett D.S."/>
            <person name="Martin F."/>
        </authorList>
    </citation>
    <scope>NUCLEOTIDE SEQUENCE [LARGE SCALE GENOMIC DNA]</scope>
    <source>
        <strain evidence="3">Zn</strain>
    </source>
</reference>
<protein>
    <submittedName>
        <fullName evidence="2">Uncharacterized protein</fullName>
    </submittedName>
</protein>
<evidence type="ECO:0000256" key="1">
    <source>
        <dbReference type="SAM" id="MobiDB-lite"/>
    </source>
</evidence>
<gene>
    <name evidence="2" type="ORF">OIDMADRAFT_32669</name>
</gene>
<proteinExistence type="predicted"/>
<feature type="compositionally biased region" description="Polar residues" evidence="1">
    <location>
        <begin position="117"/>
        <end position="135"/>
    </location>
</feature>
<sequence length="203" mass="22288">MRSLATHATTAFSRGCTARLRAQPGRVLALCRPSNTTFGTSVDEVGLGDNADRPLACSVTLQDTLDDALVLDIIICLDHCYLRDHPTKLGYFLLKNLSSEQLDQGIALSERMRQRPTTSFPCHGRSTGSIQSASASPAEGIPTELAYMHTERGLLKLGREIIALVAETGTERPIIARVRMFACNWAGMKFKVMLNLIRKTQIL</sequence>
<dbReference type="InParanoid" id="A0A0C3H2K0"/>
<keyword evidence="3" id="KW-1185">Reference proteome</keyword>
<dbReference type="AlphaFoldDB" id="A0A0C3H2K0"/>
<dbReference type="HOGENOM" id="CLU_1349299_0_0_1"/>
<accession>A0A0C3H2K0</accession>
<evidence type="ECO:0000313" key="3">
    <source>
        <dbReference type="Proteomes" id="UP000054321"/>
    </source>
</evidence>
<organism evidence="2 3">
    <name type="scientific">Oidiodendron maius (strain Zn)</name>
    <dbReference type="NCBI Taxonomy" id="913774"/>
    <lineage>
        <taxon>Eukaryota</taxon>
        <taxon>Fungi</taxon>
        <taxon>Dikarya</taxon>
        <taxon>Ascomycota</taxon>
        <taxon>Pezizomycotina</taxon>
        <taxon>Leotiomycetes</taxon>
        <taxon>Leotiomycetes incertae sedis</taxon>
        <taxon>Myxotrichaceae</taxon>
        <taxon>Oidiodendron</taxon>
    </lineage>
</organism>
<dbReference type="EMBL" id="KN832883">
    <property type="protein sequence ID" value="KIM96751.1"/>
    <property type="molecule type" value="Genomic_DNA"/>
</dbReference>